<accession>A0A521G1X6</accession>
<sequence>MSIFQQAFAFFLPDDEIAEFAPLGSGRVNDTWLVATKAGKKYVLQRLNPAVFLKPAVVQSNLCRVTEHLQANLSVESGFSVFEVRHSPTGASAWTDSSGAWWRLISYLDGAAIDALADANQAQEIGAALGLFHQLLASLPLPPLADTLPGFHNTPLYLANYEAILPTDCLPEAADCRDFINERRADMRLLEDARQIGKITEQTIHGDPKVGNFLFSWDKKRVISLVDLDTVKPGLLLHDLGDCLRSCCNPLGEEVQNLDEVIFDQELFAAVLAGYLFHAADLLQPGDWQLLVDSVRLMSLELGLRFYSDYLAGSRYFKADHPHQNLFRARVQFALVRSIENQYSELTVIVKNFRA</sequence>
<dbReference type="InterPro" id="IPR002575">
    <property type="entry name" value="Aminoglycoside_PTrfase"/>
</dbReference>
<keyword evidence="3" id="KW-1185">Reference proteome</keyword>
<evidence type="ECO:0000313" key="2">
    <source>
        <dbReference type="EMBL" id="TAA75015.1"/>
    </source>
</evidence>
<feature type="domain" description="Aminoglycoside phosphotransferase" evidence="1">
    <location>
        <begin position="20"/>
        <end position="255"/>
    </location>
</feature>
<gene>
    <name evidence="2" type="ORF">CDV28_11343</name>
</gene>
<dbReference type="InterPro" id="IPR011009">
    <property type="entry name" value="Kinase-like_dom_sf"/>
</dbReference>
<reference evidence="2" key="1">
    <citation type="submission" date="2017-07" db="EMBL/GenBank/DDBJ databases">
        <title>The cable genome - Insights into the physiology and evolution of filamentous bacteria capable of sulfide oxidation via long distance electron transfer.</title>
        <authorList>
            <person name="Thorup C."/>
            <person name="Bjerg J.T."/>
            <person name="Schreiber L."/>
            <person name="Nielsen L.P."/>
            <person name="Kjeldsen K.U."/>
            <person name="Boesen T."/>
            <person name="Boggild A."/>
            <person name="Meysman F."/>
            <person name="Geelhoed J."/>
            <person name="Schramm A."/>
        </authorList>
    </citation>
    <scope>NUCLEOTIDE SEQUENCE [LARGE SCALE GENOMIC DNA]</scope>
    <source>
        <strain evidence="2">GS</strain>
    </source>
</reference>
<dbReference type="InterPro" id="IPR050249">
    <property type="entry name" value="Pseudomonas-type_ThrB"/>
</dbReference>
<proteinExistence type="predicted"/>
<dbReference type="Pfam" id="PF01636">
    <property type="entry name" value="APH"/>
    <property type="match status" value="1"/>
</dbReference>
<dbReference type="Proteomes" id="UP000316238">
    <property type="component" value="Unassembled WGS sequence"/>
</dbReference>
<dbReference type="EMBL" id="NQJD01000013">
    <property type="protein sequence ID" value="TAA75015.1"/>
    <property type="molecule type" value="Genomic_DNA"/>
</dbReference>
<protein>
    <submittedName>
        <fullName evidence="2">Phosphotransferase enzyme family protein</fullName>
    </submittedName>
</protein>
<comment type="caution">
    <text evidence="2">The sequence shown here is derived from an EMBL/GenBank/DDBJ whole genome shotgun (WGS) entry which is preliminary data.</text>
</comment>
<organism evidence="2 3">
    <name type="scientific">Candidatus Electronema aureum</name>
    <dbReference type="NCBI Taxonomy" id="2005002"/>
    <lineage>
        <taxon>Bacteria</taxon>
        <taxon>Pseudomonadati</taxon>
        <taxon>Thermodesulfobacteriota</taxon>
        <taxon>Desulfobulbia</taxon>
        <taxon>Desulfobulbales</taxon>
        <taxon>Desulfobulbaceae</taxon>
        <taxon>Candidatus Electronema</taxon>
    </lineage>
</organism>
<name>A0A521G1X6_9BACT</name>
<evidence type="ECO:0000259" key="1">
    <source>
        <dbReference type="Pfam" id="PF01636"/>
    </source>
</evidence>
<dbReference type="Gene3D" id="3.90.1200.10">
    <property type="match status" value="1"/>
</dbReference>
<dbReference type="AlphaFoldDB" id="A0A521G1X6"/>
<dbReference type="GO" id="GO:0016740">
    <property type="term" value="F:transferase activity"/>
    <property type="evidence" value="ECO:0007669"/>
    <property type="project" value="UniProtKB-KW"/>
</dbReference>
<dbReference type="PANTHER" id="PTHR21064">
    <property type="entry name" value="AMINOGLYCOSIDE PHOSPHOTRANSFERASE DOMAIN-CONTAINING PROTEIN-RELATED"/>
    <property type="match status" value="1"/>
</dbReference>
<evidence type="ECO:0000313" key="3">
    <source>
        <dbReference type="Proteomes" id="UP000316238"/>
    </source>
</evidence>
<dbReference type="SUPFAM" id="SSF56112">
    <property type="entry name" value="Protein kinase-like (PK-like)"/>
    <property type="match status" value="1"/>
</dbReference>
<dbReference type="PANTHER" id="PTHR21064:SF5">
    <property type="entry name" value="SLR1880 PROTEIN"/>
    <property type="match status" value="1"/>
</dbReference>